<reference evidence="3" key="1">
    <citation type="journal article" date="2006" name="PLoS Biol.">
        <title>Macronuclear genome sequence of the ciliate Tetrahymena thermophila, a model eukaryote.</title>
        <authorList>
            <person name="Eisen J.A."/>
            <person name="Coyne R.S."/>
            <person name="Wu M."/>
            <person name="Wu D."/>
            <person name="Thiagarajan M."/>
            <person name="Wortman J.R."/>
            <person name="Badger J.H."/>
            <person name="Ren Q."/>
            <person name="Amedeo P."/>
            <person name="Jones K.M."/>
            <person name="Tallon L.J."/>
            <person name="Delcher A.L."/>
            <person name="Salzberg S.L."/>
            <person name="Silva J.C."/>
            <person name="Haas B.J."/>
            <person name="Majoros W.H."/>
            <person name="Farzad M."/>
            <person name="Carlton J.M."/>
            <person name="Smith R.K. Jr."/>
            <person name="Garg J."/>
            <person name="Pearlman R.E."/>
            <person name="Karrer K.M."/>
            <person name="Sun L."/>
            <person name="Manning G."/>
            <person name="Elde N.C."/>
            <person name="Turkewitz A.P."/>
            <person name="Asai D.J."/>
            <person name="Wilkes D.E."/>
            <person name="Wang Y."/>
            <person name="Cai H."/>
            <person name="Collins K."/>
            <person name="Stewart B.A."/>
            <person name="Lee S.R."/>
            <person name="Wilamowska K."/>
            <person name="Weinberg Z."/>
            <person name="Ruzzo W.L."/>
            <person name="Wloga D."/>
            <person name="Gaertig J."/>
            <person name="Frankel J."/>
            <person name="Tsao C.-C."/>
            <person name="Gorovsky M.A."/>
            <person name="Keeling P.J."/>
            <person name="Waller R.F."/>
            <person name="Patron N.J."/>
            <person name="Cherry J.M."/>
            <person name="Stover N.A."/>
            <person name="Krieger C.J."/>
            <person name="del Toro C."/>
            <person name="Ryder H.F."/>
            <person name="Williamson S.C."/>
            <person name="Barbeau R.A."/>
            <person name="Hamilton E.P."/>
            <person name="Orias E."/>
        </authorList>
    </citation>
    <scope>NUCLEOTIDE SEQUENCE [LARGE SCALE GENOMIC DNA]</scope>
    <source>
        <strain evidence="3">SB210</strain>
    </source>
</reference>
<evidence type="ECO:0000313" key="2">
    <source>
        <dbReference type="EMBL" id="EAR84580.2"/>
    </source>
</evidence>
<sequence>MSFNQNNISITTPSSGPKASILKQQNVAQKKRGALQNTDDYSLIIGTTGLERFEIEKLKAVFSKFDLQDKGFIMKYELDDVFKFMEFMPANDIKKYVNDELQERDRQQQTIEFIACCEIYSKIKKRLAAEEEEAQNIEYIDAFVALGGNFDRTGVISKEVIINTIKNEFGLLFDIEKLFDSAHITSENLTFQDFCMMFESSEDSKSLISAISNQQQFRQTQLTSGFDVKYKDFETWNAQF</sequence>
<dbReference type="STRING" id="312017.Q22GU4"/>
<feature type="domain" description="EF-hand" evidence="1">
    <location>
        <begin position="53"/>
        <end position="88"/>
    </location>
</feature>
<dbReference type="Gene3D" id="1.10.238.10">
    <property type="entry name" value="EF-hand"/>
    <property type="match status" value="1"/>
</dbReference>
<proteinExistence type="predicted"/>
<dbReference type="PROSITE" id="PS50222">
    <property type="entry name" value="EF_HAND_2"/>
    <property type="match status" value="1"/>
</dbReference>
<keyword evidence="3" id="KW-1185">Reference proteome</keyword>
<dbReference type="KEGG" id="tet:TTHERM_00656120"/>
<gene>
    <name evidence="2" type="ORF">TTHERM_00656120</name>
</gene>
<dbReference type="InParanoid" id="Q22GU4"/>
<dbReference type="RefSeq" id="XP_001032243.2">
    <property type="nucleotide sequence ID" value="XM_001032243.2"/>
</dbReference>
<dbReference type="Proteomes" id="UP000009168">
    <property type="component" value="Unassembled WGS sequence"/>
</dbReference>
<dbReference type="SUPFAM" id="SSF47473">
    <property type="entry name" value="EF-hand"/>
    <property type="match status" value="1"/>
</dbReference>
<evidence type="ECO:0000313" key="3">
    <source>
        <dbReference type="Proteomes" id="UP000009168"/>
    </source>
</evidence>
<dbReference type="GO" id="GO:0005509">
    <property type="term" value="F:calcium ion binding"/>
    <property type="evidence" value="ECO:0007669"/>
    <property type="project" value="InterPro"/>
</dbReference>
<name>Q22GU4_TETTS</name>
<dbReference type="GeneID" id="7840538"/>
<dbReference type="InterPro" id="IPR002048">
    <property type="entry name" value="EF_hand_dom"/>
</dbReference>
<dbReference type="InterPro" id="IPR011992">
    <property type="entry name" value="EF-hand-dom_pair"/>
</dbReference>
<dbReference type="OrthoDB" id="26525at2759"/>
<protein>
    <submittedName>
        <fullName evidence="2">Troponin C</fullName>
    </submittedName>
</protein>
<dbReference type="EMBL" id="GG662502">
    <property type="protein sequence ID" value="EAR84580.2"/>
    <property type="molecule type" value="Genomic_DNA"/>
</dbReference>
<dbReference type="HOGENOM" id="CLU_563244_0_0_1"/>
<dbReference type="AlphaFoldDB" id="Q22GU4"/>
<accession>Q22GU4</accession>
<organism evidence="2 3">
    <name type="scientific">Tetrahymena thermophila (strain SB210)</name>
    <dbReference type="NCBI Taxonomy" id="312017"/>
    <lineage>
        <taxon>Eukaryota</taxon>
        <taxon>Sar</taxon>
        <taxon>Alveolata</taxon>
        <taxon>Ciliophora</taxon>
        <taxon>Intramacronucleata</taxon>
        <taxon>Oligohymenophorea</taxon>
        <taxon>Hymenostomatida</taxon>
        <taxon>Tetrahymenina</taxon>
        <taxon>Tetrahymenidae</taxon>
        <taxon>Tetrahymena</taxon>
    </lineage>
</organism>
<evidence type="ECO:0000259" key="1">
    <source>
        <dbReference type="PROSITE" id="PS50222"/>
    </source>
</evidence>